<evidence type="ECO:0000313" key="1">
    <source>
        <dbReference type="EMBL" id="XBH22012.1"/>
    </source>
</evidence>
<sequence length="135" mass="15272">MLRFEKDTETRKSRRVAEPSGAYRKALTDSLATVVTELIDLLGPTLTAALTGVKDRKQPYRWASQASTPRHETENRLRIAYRIVLFLREAENDHVIRAWFIGGNPNLDEDTPITAVREGRDLEVIAAAQHFVNEG</sequence>
<dbReference type="AlphaFoldDB" id="A0AAU7DV10"/>
<name>A0AAU7DV10_9MICO</name>
<evidence type="ECO:0008006" key="2">
    <source>
        <dbReference type="Google" id="ProtNLM"/>
    </source>
</evidence>
<organism evidence="1">
    <name type="scientific">Jonesiaceae bacterium BS-20</name>
    <dbReference type="NCBI Taxonomy" id="3120821"/>
    <lineage>
        <taxon>Bacteria</taxon>
        <taxon>Bacillati</taxon>
        <taxon>Actinomycetota</taxon>
        <taxon>Actinomycetes</taxon>
        <taxon>Micrococcales</taxon>
        <taxon>Jonesiaceae</taxon>
    </lineage>
</organism>
<accession>A0AAU7DV10</accession>
<reference evidence="1" key="1">
    <citation type="submission" date="2024-02" db="EMBL/GenBank/DDBJ databases">
        <title>Tomenella chthoni gen. nov. sp. nov., a member of the family Jonesiaceae isolated from bat guano.</title>
        <authorList>
            <person name="Miller S.L."/>
            <person name="King J."/>
            <person name="Sankaranarayanan K."/>
            <person name="Lawson P.A."/>
        </authorList>
    </citation>
    <scope>NUCLEOTIDE SEQUENCE</scope>
    <source>
        <strain evidence="1">BS-20</strain>
    </source>
</reference>
<proteinExistence type="predicted"/>
<gene>
    <name evidence="1" type="ORF">V5R04_01930</name>
</gene>
<protein>
    <recommendedName>
        <fullName evidence="2">Antitoxin Xre/MbcA/ParS-like toxin-binding domain-containing protein</fullName>
    </recommendedName>
</protein>
<dbReference type="EMBL" id="CP146203">
    <property type="protein sequence ID" value="XBH22012.1"/>
    <property type="molecule type" value="Genomic_DNA"/>
</dbReference>